<dbReference type="InterPro" id="IPR042518">
    <property type="entry name" value="SirC_C"/>
</dbReference>
<sequence>MYSVSLHLKGKKVVVAGGGKIATRKIRSLLKEEANITVISPSVSAEILHWRTEKRIKVYEREVIPSDLKDAFLTFLATNDEALNEKLARSLPPNQLVSVASDYKCGNFSVPAQLKRGKLSVSVSTSGASPSLAKEIRNDLEVLFSDEYIQYVEFLDQCRKVIKSLEVDHAQKETWLKLILEERFKNEQETREEFLAYIKQK</sequence>
<dbReference type="Pfam" id="PF13241">
    <property type="entry name" value="NAD_binding_7"/>
    <property type="match status" value="1"/>
</dbReference>
<dbReference type="InterPro" id="IPR028161">
    <property type="entry name" value="Met8-like"/>
</dbReference>
<dbReference type="SUPFAM" id="SSF51735">
    <property type="entry name" value="NAD(P)-binding Rossmann-fold domains"/>
    <property type="match status" value="1"/>
</dbReference>
<dbReference type="Gene3D" id="1.10.8.610">
    <property type="entry name" value="SirC, precorrin-2 dehydrogenase, C-terminal helical domain-like"/>
    <property type="match status" value="1"/>
</dbReference>
<dbReference type="Pfam" id="PF22440">
    <property type="entry name" value="SirC_C"/>
    <property type="match status" value="1"/>
</dbReference>
<protein>
    <recommendedName>
        <fullName evidence="2">precorrin-2 dehydrogenase</fullName>
        <ecNumber evidence="2">1.3.1.76</ecNumber>
    </recommendedName>
</protein>
<evidence type="ECO:0000256" key="5">
    <source>
        <dbReference type="ARBA" id="ARBA00023244"/>
    </source>
</evidence>
<reference evidence="9" key="1">
    <citation type="submission" date="2015-08" db="EMBL/GenBank/DDBJ databases">
        <title>Fjat-14210 dsm16467.</title>
        <authorList>
            <person name="Liu B."/>
            <person name="Wang J."/>
            <person name="Zhu Y."/>
            <person name="Liu G."/>
            <person name="Chen Q."/>
            <person name="Chen Z."/>
            <person name="Lan J."/>
            <person name="Che J."/>
            <person name="Ge C."/>
            <person name="Shi H."/>
            <person name="Pan Z."/>
            <person name="Liu X."/>
        </authorList>
    </citation>
    <scope>NUCLEOTIDE SEQUENCE [LARGE SCALE GENOMIC DNA]</scope>
    <source>
        <strain evidence="9">DSM 16467</strain>
    </source>
</reference>
<dbReference type="NCBIfam" id="TIGR01470">
    <property type="entry name" value="cysG_Nterm"/>
    <property type="match status" value="1"/>
</dbReference>
<comment type="caution">
    <text evidence="8">The sequence shown here is derived from an EMBL/GenBank/DDBJ whole genome shotgun (WGS) entry which is preliminary data.</text>
</comment>
<dbReference type="GO" id="GO:0043115">
    <property type="term" value="F:precorrin-2 dehydrogenase activity"/>
    <property type="evidence" value="ECO:0007669"/>
    <property type="project" value="UniProtKB-EC"/>
</dbReference>
<dbReference type="PANTHER" id="PTHR35330:SF1">
    <property type="entry name" value="SIROHEME BIOSYNTHESIS PROTEIN MET8"/>
    <property type="match status" value="1"/>
</dbReference>
<gene>
    <name evidence="8" type="ORF">AMD01_04765</name>
</gene>
<dbReference type="Gene3D" id="3.40.50.720">
    <property type="entry name" value="NAD(P)-binding Rossmann-like Domain"/>
    <property type="match status" value="1"/>
</dbReference>
<organism evidence="8 9">
    <name type="scientific">Priestia koreensis</name>
    <dbReference type="NCBI Taxonomy" id="284581"/>
    <lineage>
        <taxon>Bacteria</taxon>
        <taxon>Bacillati</taxon>
        <taxon>Bacillota</taxon>
        <taxon>Bacilli</taxon>
        <taxon>Bacillales</taxon>
        <taxon>Bacillaceae</taxon>
        <taxon>Priestia</taxon>
    </lineage>
</organism>
<keyword evidence="9" id="KW-1185">Reference proteome</keyword>
<dbReference type="AlphaFoldDB" id="A0A0M0LCG3"/>
<evidence type="ECO:0000259" key="7">
    <source>
        <dbReference type="Pfam" id="PF14824"/>
    </source>
</evidence>
<dbReference type="GO" id="GO:0004325">
    <property type="term" value="F:ferrochelatase activity"/>
    <property type="evidence" value="ECO:0007669"/>
    <property type="project" value="InterPro"/>
</dbReference>
<evidence type="ECO:0000313" key="8">
    <source>
        <dbReference type="EMBL" id="KOO48542.1"/>
    </source>
</evidence>
<comment type="catalytic activity">
    <reaction evidence="6">
        <text>precorrin-2 + NAD(+) = sirohydrochlorin + NADH + 2 H(+)</text>
        <dbReference type="Rhea" id="RHEA:15613"/>
        <dbReference type="ChEBI" id="CHEBI:15378"/>
        <dbReference type="ChEBI" id="CHEBI:57540"/>
        <dbReference type="ChEBI" id="CHEBI:57945"/>
        <dbReference type="ChEBI" id="CHEBI:58351"/>
        <dbReference type="ChEBI" id="CHEBI:58827"/>
        <dbReference type="EC" id="1.3.1.76"/>
    </reaction>
</comment>
<evidence type="ECO:0000313" key="9">
    <source>
        <dbReference type="Proteomes" id="UP000037558"/>
    </source>
</evidence>
<dbReference type="EC" id="1.3.1.76" evidence="2"/>
<keyword evidence="5" id="KW-0627">Porphyrin biosynthesis</keyword>
<dbReference type="InterPro" id="IPR028281">
    <property type="entry name" value="Sirohaem_synthase_central"/>
</dbReference>
<evidence type="ECO:0000256" key="3">
    <source>
        <dbReference type="ARBA" id="ARBA00023002"/>
    </source>
</evidence>
<dbReference type="GO" id="GO:0019354">
    <property type="term" value="P:siroheme biosynthetic process"/>
    <property type="evidence" value="ECO:0007669"/>
    <property type="project" value="UniProtKB-UniPathway"/>
</dbReference>
<dbReference type="EMBL" id="LILC01000005">
    <property type="protein sequence ID" value="KOO48542.1"/>
    <property type="molecule type" value="Genomic_DNA"/>
</dbReference>
<dbReference type="PATRIC" id="fig|284581.3.peg.209"/>
<dbReference type="RefSeq" id="WP_053400263.1">
    <property type="nucleotide sequence ID" value="NZ_LILC01000005.1"/>
</dbReference>
<dbReference type="Proteomes" id="UP000037558">
    <property type="component" value="Unassembled WGS sequence"/>
</dbReference>
<dbReference type="STRING" id="284581.AMD01_04765"/>
<name>A0A0M0LCG3_9BACI</name>
<proteinExistence type="predicted"/>
<keyword evidence="3" id="KW-0560">Oxidoreductase</keyword>
<dbReference type="PANTHER" id="PTHR35330">
    <property type="entry name" value="SIROHEME BIOSYNTHESIS PROTEIN MET8"/>
    <property type="match status" value="1"/>
</dbReference>
<evidence type="ECO:0000256" key="2">
    <source>
        <dbReference type="ARBA" id="ARBA00012400"/>
    </source>
</evidence>
<keyword evidence="4" id="KW-0520">NAD</keyword>
<accession>A0A0M0LCG3</accession>
<evidence type="ECO:0000256" key="4">
    <source>
        <dbReference type="ARBA" id="ARBA00023027"/>
    </source>
</evidence>
<evidence type="ECO:0000256" key="6">
    <source>
        <dbReference type="ARBA" id="ARBA00047561"/>
    </source>
</evidence>
<dbReference type="UniPathway" id="UPA00262">
    <property type="reaction ID" value="UER00222"/>
</dbReference>
<dbReference type="SUPFAM" id="SSF75615">
    <property type="entry name" value="Siroheme synthase middle domains-like"/>
    <property type="match status" value="1"/>
</dbReference>
<evidence type="ECO:0000256" key="1">
    <source>
        <dbReference type="ARBA" id="ARBA00005010"/>
    </source>
</evidence>
<dbReference type="Pfam" id="PF14824">
    <property type="entry name" value="Sirohm_synth_M"/>
    <property type="match status" value="1"/>
</dbReference>
<comment type="pathway">
    <text evidence="1">Porphyrin-containing compound metabolism; siroheme biosynthesis; sirohydrochlorin from precorrin-2: step 1/1.</text>
</comment>
<dbReference type="InterPro" id="IPR036291">
    <property type="entry name" value="NAD(P)-bd_dom_sf"/>
</dbReference>
<feature type="domain" description="Siroheme synthase central" evidence="7">
    <location>
        <begin position="116"/>
        <end position="141"/>
    </location>
</feature>
<dbReference type="InterPro" id="IPR006367">
    <property type="entry name" value="Sirohaem_synthase_N"/>
</dbReference>